<name>A0A1D2J3J9_PARBR</name>
<comment type="caution">
    <text evidence="1">The sequence shown here is derived from an EMBL/GenBank/DDBJ whole genome shotgun (WGS) entry which is preliminary data.</text>
</comment>
<dbReference type="EMBL" id="LZYO01000700">
    <property type="protein sequence ID" value="ODH12874.1"/>
    <property type="molecule type" value="Genomic_DNA"/>
</dbReference>
<dbReference type="VEuPathDB" id="FungiDB:PADG_08512"/>
<sequence>RFSSPVSRNLTVPGGEGNVSQRGIARAIADCRATTALNPESIVHSNVHDQAPRGIPTSHPRTRNFISLPGRLLGAKTPFQRLIGSIMVLVYRGRYGGYV</sequence>
<reference evidence="1 2" key="1">
    <citation type="submission" date="2016-06" db="EMBL/GenBank/DDBJ databases">
        <authorList>
            <person name="Kjaerup R.B."/>
            <person name="Dalgaard T.S."/>
            <person name="Juul-Madsen H.R."/>
        </authorList>
    </citation>
    <scope>NUCLEOTIDE SEQUENCE [LARGE SCALE GENOMIC DNA]</scope>
    <source>
        <strain evidence="1 2">Pb300</strain>
    </source>
</reference>
<feature type="non-terminal residue" evidence="1">
    <location>
        <position position="1"/>
    </location>
</feature>
<proteinExistence type="predicted"/>
<organism evidence="1 2">
    <name type="scientific">Paracoccidioides brasiliensis</name>
    <dbReference type="NCBI Taxonomy" id="121759"/>
    <lineage>
        <taxon>Eukaryota</taxon>
        <taxon>Fungi</taxon>
        <taxon>Dikarya</taxon>
        <taxon>Ascomycota</taxon>
        <taxon>Pezizomycotina</taxon>
        <taxon>Eurotiomycetes</taxon>
        <taxon>Eurotiomycetidae</taxon>
        <taxon>Onygenales</taxon>
        <taxon>Ajellomycetaceae</taxon>
        <taxon>Paracoccidioides</taxon>
    </lineage>
</organism>
<dbReference type="Proteomes" id="UP000242814">
    <property type="component" value="Unassembled WGS sequence"/>
</dbReference>
<dbReference type="AlphaFoldDB" id="A0A1D2J3J9"/>
<gene>
    <name evidence="1" type="ORF">ACO22_07829</name>
</gene>
<accession>A0A1D2J3J9</accession>
<evidence type="ECO:0000313" key="1">
    <source>
        <dbReference type="EMBL" id="ODH12874.1"/>
    </source>
</evidence>
<protein>
    <submittedName>
        <fullName evidence="1">Uncharacterized protein</fullName>
    </submittedName>
</protein>
<evidence type="ECO:0000313" key="2">
    <source>
        <dbReference type="Proteomes" id="UP000242814"/>
    </source>
</evidence>